<sequence>MNPIPVVDVNINEKELEAVKKVIESKYLVEGKNAREFEKKFAKFTGAKYVTTVVNGTAALHLAMTALDIGPGDEVITTPFTFIASSNAILFNGGVPIFVDVDKETFNIDPEKIEEAITEKTKAILPVHIFGNPCDMKAISDIAEDHNLIVIEDCAQAHDARIDGVHTGNFGQIGSFSFYGTKNLIGGEGGAVICNDEELFEKIKSIKNHGRSPKGGYYHYRIGFNYRTTDISAAIMNVQMDRAQEILERRHKNGELYRKLLSEQENLMIQKVLPGHQHSDYIMTPIILNEKVKTEEIISYLKKNGISSRTIYSILSYEQPSYTDLSNWHMSRVVNYPDYSKVSCPNAEFLARNHFEIPMVSTLSDEEITFIVEKINDFFKKK</sequence>
<dbReference type="SUPFAM" id="SSF53383">
    <property type="entry name" value="PLP-dependent transferases"/>
    <property type="match status" value="1"/>
</dbReference>
<gene>
    <name evidence="2" type="ORF">K9W45_06950</name>
</gene>
<reference evidence="2" key="1">
    <citation type="journal article" date="2022" name="Nat. Microbiol.">
        <title>Unique mobile elements and scalable gene flow at the prokaryote-eukaryote boundary revealed by circularized Asgard archaea genomes.</title>
        <authorList>
            <person name="Wu F."/>
            <person name="Speth D.R."/>
            <person name="Philosof A."/>
            <person name="Cremiere A."/>
            <person name="Narayanan A."/>
            <person name="Barco R.A."/>
            <person name="Connon S.A."/>
            <person name="Amend J.P."/>
            <person name="Antoshechkin I.A."/>
            <person name="Orphan V.J."/>
        </authorList>
    </citation>
    <scope>NUCLEOTIDE SEQUENCE</scope>
    <source>
        <strain evidence="2">PM71</strain>
    </source>
</reference>
<proteinExistence type="inferred from homology"/>
<keyword evidence="2" id="KW-0808">Transferase</keyword>
<dbReference type="Gene3D" id="3.40.640.10">
    <property type="entry name" value="Type I PLP-dependent aspartate aminotransferase-like (Major domain)"/>
    <property type="match status" value="1"/>
</dbReference>
<dbReference type="GO" id="GO:0008483">
    <property type="term" value="F:transaminase activity"/>
    <property type="evidence" value="ECO:0007669"/>
    <property type="project" value="UniProtKB-KW"/>
</dbReference>
<keyword evidence="2" id="KW-0032">Aminotransferase</keyword>
<dbReference type="EMBL" id="CP084166">
    <property type="protein sequence ID" value="UJG39602.1"/>
    <property type="molecule type" value="Genomic_DNA"/>
</dbReference>
<protein>
    <submittedName>
        <fullName evidence="2">DegT/DnrJ/EryC1/StrS family aminotransferase</fullName>
    </submittedName>
</protein>
<evidence type="ECO:0000313" key="2">
    <source>
        <dbReference type="EMBL" id="UJG39602.1"/>
    </source>
</evidence>
<dbReference type="AlphaFoldDB" id="A0A9Y1BIT4"/>
<dbReference type="InterPro" id="IPR015424">
    <property type="entry name" value="PyrdxlP-dep_Trfase"/>
</dbReference>
<dbReference type="InterPro" id="IPR015422">
    <property type="entry name" value="PyrdxlP-dep_Trfase_small"/>
</dbReference>
<dbReference type="Gene3D" id="3.90.1150.10">
    <property type="entry name" value="Aspartate Aminotransferase, domain 1"/>
    <property type="match status" value="1"/>
</dbReference>
<organism evidence="2">
    <name type="scientific">Candidatus Heimdallarchaeum aukensis</name>
    <dbReference type="NCBI Taxonomy" id="2876573"/>
    <lineage>
        <taxon>Archaea</taxon>
        <taxon>Promethearchaeati</taxon>
        <taxon>Candidatus Heimdallarchaeota</taxon>
        <taxon>Candidatus Heimdallarchaeia (ex Rinke et al. 2021) (nom. nud.)</taxon>
        <taxon>Candidatus Heimdallarchaeales</taxon>
        <taxon>Candidatus Heimdallarchaeaceae</taxon>
        <taxon>Candidatus Heimdallarchaeum</taxon>
    </lineage>
</organism>
<dbReference type="PANTHER" id="PTHR30244">
    <property type="entry name" value="TRANSAMINASE"/>
    <property type="match status" value="1"/>
</dbReference>
<accession>A0A9Y1BIT4</accession>
<dbReference type="GO" id="GO:0030170">
    <property type="term" value="F:pyridoxal phosphate binding"/>
    <property type="evidence" value="ECO:0007669"/>
    <property type="project" value="TreeGrafter"/>
</dbReference>
<dbReference type="PANTHER" id="PTHR30244:SF34">
    <property type="entry name" value="DTDP-4-AMINO-4,6-DIDEOXYGALACTOSE TRANSAMINASE"/>
    <property type="match status" value="1"/>
</dbReference>
<dbReference type="InterPro" id="IPR000653">
    <property type="entry name" value="DegT/StrS_aminotransferase"/>
</dbReference>
<dbReference type="CDD" id="cd00616">
    <property type="entry name" value="AHBA_syn"/>
    <property type="match status" value="1"/>
</dbReference>
<keyword evidence="1" id="KW-0663">Pyridoxal phosphate</keyword>
<evidence type="ECO:0000256" key="1">
    <source>
        <dbReference type="RuleBase" id="RU004508"/>
    </source>
</evidence>
<dbReference type="PIRSF" id="PIRSF000390">
    <property type="entry name" value="PLP_StrS"/>
    <property type="match status" value="1"/>
</dbReference>
<dbReference type="Pfam" id="PF01041">
    <property type="entry name" value="DegT_DnrJ_EryC1"/>
    <property type="match status" value="1"/>
</dbReference>
<comment type="similarity">
    <text evidence="1">Belongs to the DegT/DnrJ/EryC1 family.</text>
</comment>
<dbReference type="Proteomes" id="UP001201020">
    <property type="component" value="Chromosome"/>
</dbReference>
<name>A0A9Y1BIT4_9ARCH</name>
<dbReference type="GO" id="GO:0000271">
    <property type="term" value="P:polysaccharide biosynthetic process"/>
    <property type="evidence" value="ECO:0007669"/>
    <property type="project" value="TreeGrafter"/>
</dbReference>
<dbReference type="InterPro" id="IPR015421">
    <property type="entry name" value="PyrdxlP-dep_Trfase_major"/>
</dbReference>